<evidence type="ECO:0000256" key="1">
    <source>
        <dbReference type="SAM" id="MobiDB-lite"/>
    </source>
</evidence>
<proteinExistence type="predicted"/>
<dbReference type="Proteomes" id="UP001066276">
    <property type="component" value="Chromosome 7"/>
</dbReference>
<comment type="caution">
    <text evidence="2">The sequence shown here is derived from an EMBL/GenBank/DDBJ whole genome shotgun (WGS) entry which is preliminary data.</text>
</comment>
<dbReference type="AlphaFoldDB" id="A0AAV7PE92"/>
<name>A0AAV7PE92_PLEWA</name>
<protein>
    <submittedName>
        <fullName evidence="2">Uncharacterized protein</fullName>
    </submittedName>
</protein>
<dbReference type="EMBL" id="JANPWB010000011">
    <property type="protein sequence ID" value="KAJ1125711.1"/>
    <property type="molecule type" value="Genomic_DNA"/>
</dbReference>
<evidence type="ECO:0000313" key="3">
    <source>
        <dbReference type="Proteomes" id="UP001066276"/>
    </source>
</evidence>
<organism evidence="2 3">
    <name type="scientific">Pleurodeles waltl</name>
    <name type="common">Iberian ribbed newt</name>
    <dbReference type="NCBI Taxonomy" id="8319"/>
    <lineage>
        <taxon>Eukaryota</taxon>
        <taxon>Metazoa</taxon>
        <taxon>Chordata</taxon>
        <taxon>Craniata</taxon>
        <taxon>Vertebrata</taxon>
        <taxon>Euteleostomi</taxon>
        <taxon>Amphibia</taxon>
        <taxon>Batrachia</taxon>
        <taxon>Caudata</taxon>
        <taxon>Salamandroidea</taxon>
        <taxon>Salamandridae</taxon>
        <taxon>Pleurodelinae</taxon>
        <taxon>Pleurodeles</taxon>
    </lineage>
</organism>
<feature type="region of interest" description="Disordered" evidence="1">
    <location>
        <begin position="1"/>
        <end position="83"/>
    </location>
</feature>
<keyword evidence="3" id="KW-1185">Reference proteome</keyword>
<accession>A0AAV7PE92</accession>
<reference evidence="2" key="1">
    <citation type="journal article" date="2022" name="bioRxiv">
        <title>Sequencing and chromosome-scale assembly of the giantPleurodeles waltlgenome.</title>
        <authorList>
            <person name="Brown T."/>
            <person name="Elewa A."/>
            <person name="Iarovenko S."/>
            <person name="Subramanian E."/>
            <person name="Araus A.J."/>
            <person name="Petzold A."/>
            <person name="Susuki M."/>
            <person name="Suzuki K.-i.T."/>
            <person name="Hayashi T."/>
            <person name="Toyoda A."/>
            <person name="Oliveira C."/>
            <person name="Osipova E."/>
            <person name="Leigh N.D."/>
            <person name="Simon A."/>
            <person name="Yun M.H."/>
        </authorList>
    </citation>
    <scope>NUCLEOTIDE SEQUENCE</scope>
    <source>
        <strain evidence="2">20211129_DDA</strain>
        <tissue evidence="2">Liver</tissue>
    </source>
</reference>
<evidence type="ECO:0000313" key="2">
    <source>
        <dbReference type="EMBL" id="KAJ1125711.1"/>
    </source>
</evidence>
<gene>
    <name evidence="2" type="ORF">NDU88_004134</name>
</gene>
<sequence>MLRRRQSARRPILGSGKNRDPEEIGGSDQAAEVRSQGRGRHEGVGSVWRGPAPWGSDAPERANWCRGRGSDRGLEPLWPPRSW</sequence>